<dbReference type="KEGG" id="tng:GSTEN00013877G001"/>
<name>Q4SRK3_TETNG</name>
<dbReference type="EMBL" id="CAAE01014525">
    <property type="protein sequence ID" value="CAF96729.1"/>
    <property type="molecule type" value="Genomic_DNA"/>
</dbReference>
<organism evidence="1">
    <name type="scientific">Tetraodon nigroviridis</name>
    <name type="common">Spotted green pufferfish</name>
    <name type="synonym">Chelonodon nigroviridis</name>
    <dbReference type="NCBI Taxonomy" id="99883"/>
    <lineage>
        <taxon>Eukaryota</taxon>
        <taxon>Metazoa</taxon>
        <taxon>Chordata</taxon>
        <taxon>Craniata</taxon>
        <taxon>Vertebrata</taxon>
        <taxon>Euteleostomi</taxon>
        <taxon>Actinopterygii</taxon>
        <taxon>Neopterygii</taxon>
        <taxon>Teleostei</taxon>
        <taxon>Neoteleostei</taxon>
        <taxon>Acanthomorphata</taxon>
        <taxon>Eupercaria</taxon>
        <taxon>Tetraodontiformes</taxon>
        <taxon>Tetradontoidea</taxon>
        <taxon>Tetraodontidae</taxon>
        <taxon>Tetraodon</taxon>
    </lineage>
</organism>
<sequence>MADRGAYKMTLWQHSHKEASSHARGRDEGKDKQMLFITQGWWGFISA</sequence>
<protein>
    <submittedName>
        <fullName evidence="1">(spotted green pufferfish) hypothetical protein</fullName>
    </submittedName>
</protein>
<comment type="caution">
    <text evidence="1">The sequence shown here is derived from an EMBL/GenBank/DDBJ whole genome shotgun (WGS) entry which is preliminary data.</text>
</comment>
<reference evidence="1" key="2">
    <citation type="submission" date="2004-02" db="EMBL/GenBank/DDBJ databases">
        <authorList>
            <consortium name="Genoscope"/>
            <consortium name="Whitehead Institute Centre for Genome Research"/>
        </authorList>
    </citation>
    <scope>NUCLEOTIDE SEQUENCE</scope>
</reference>
<proteinExistence type="predicted"/>
<reference evidence="1" key="1">
    <citation type="journal article" date="2004" name="Nature">
        <title>Genome duplication in the teleost fish Tetraodon nigroviridis reveals the early vertebrate proto-karyotype.</title>
        <authorList>
            <person name="Jaillon O."/>
            <person name="Aury J.-M."/>
            <person name="Brunet F."/>
            <person name="Petit J.-L."/>
            <person name="Stange-Thomann N."/>
            <person name="Mauceli E."/>
            <person name="Bouneau L."/>
            <person name="Fischer C."/>
            <person name="Ozouf-Costaz C."/>
            <person name="Bernot A."/>
            <person name="Nicaud S."/>
            <person name="Jaffe D."/>
            <person name="Fisher S."/>
            <person name="Lutfalla G."/>
            <person name="Dossat C."/>
            <person name="Segurens B."/>
            <person name="Dasilva C."/>
            <person name="Salanoubat M."/>
            <person name="Levy M."/>
            <person name="Boudet N."/>
            <person name="Castellano S."/>
            <person name="Anthouard V."/>
            <person name="Jubin C."/>
            <person name="Castelli V."/>
            <person name="Katinka M."/>
            <person name="Vacherie B."/>
            <person name="Biemont C."/>
            <person name="Skalli Z."/>
            <person name="Cattolico L."/>
            <person name="Poulain J."/>
            <person name="De Berardinis V."/>
            <person name="Cruaud C."/>
            <person name="Duprat S."/>
            <person name="Brottier P."/>
            <person name="Coutanceau J.-P."/>
            <person name="Gouzy J."/>
            <person name="Parra G."/>
            <person name="Lardier G."/>
            <person name="Chapple C."/>
            <person name="McKernan K.J."/>
            <person name="McEwan P."/>
            <person name="Bosak S."/>
            <person name="Kellis M."/>
            <person name="Volff J.-N."/>
            <person name="Guigo R."/>
            <person name="Zody M.C."/>
            <person name="Mesirov J."/>
            <person name="Lindblad-Toh K."/>
            <person name="Birren B."/>
            <person name="Nusbaum C."/>
            <person name="Kahn D."/>
            <person name="Robinson-Rechavi M."/>
            <person name="Laudet V."/>
            <person name="Schachter V."/>
            <person name="Quetier F."/>
            <person name="Saurin W."/>
            <person name="Scarpelli C."/>
            <person name="Wincker P."/>
            <person name="Lander E.S."/>
            <person name="Weissenbach J."/>
            <person name="Roest Crollius H."/>
        </authorList>
    </citation>
    <scope>NUCLEOTIDE SEQUENCE [LARGE SCALE GENOMIC DNA]</scope>
</reference>
<evidence type="ECO:0000313" key="1">
    <source>
        <dbReference type="EMBL" id="CAF96729.1"/>
    </source>
</evidence>
<gene>
    <name evidence="1" type="ORF">GSTENG00013877001</name>
</gene>
<accession>Q4SRK3</accession>
<dbReference type="AlphaFoldDB" id="Q4SRK3"/>